<feature type="transmembrane region" description="Helical" evidence="1">
    <location>
        <begin position="375"/>
        <end position="395"/>
    </location>
</feature>
<proteinExistence type="predicted"/>
<feature type="transmembrane region" description="Helical" evidence="1">
    <location>
        <begin position="312"/>
        <end position="331"/>
    </location>
</feature>
<keyword evidence="1" id="KW-0472">Membrane</keyword>
<name>A0A0P6XPQ2_9CHLR</name>
<evidence type="ECO:0000313" key="3">
    <source>
        <dbReference type="Proteomes" id="UP000050417"/>
    </source>
</evidence>
<feature type="transmembrane region" description="Helical" evidence="1">
    <location>
        <begin position="32"/>
        <end position="49"/>
    </location>
</feature>
<keyword evidence="1" id="KW-0812">Transmembrane</keyword>
<feature type="transmembrane region" description="Helical" evidence="1">
    <location>
        <begin position="151"/>
        <end position="169"/>
    </location>
</feature>
<organism evidence="2 3">
    <name type="scientific">Ornatilinea apprima</name>
    <dbReference type="NCBI Taxonomy" id="1134406"/>
    <lineage>
        <taxon>Bacteria</taxon>
        <taxon>Bacillati</taxon>
        <taxon>Chloroflexota</taxon>
        <taxon>Anaerolineae</taxon>
        <taxon>Anaerolineales</taxon>
        <taxon>Anaerolineaceae</taxon>
        <taxon>Ornatilinea</taxon>
    </lineage>
</organism>
<evidence type="ECO:0000313" key="2">
    <source>
        <dbReference type="EMBL" id="KPL78653.1"/>
    </source>
</evidence>
<evidence type="ECO:0000256" key="1">
    <source>
        <dbReference type="SAM" id="Phobius"/>
    </source>
</evidence>
<feature type="transmembrane region" description="Helical" evidence="1">
    <location>
        <begin position="245"/>
        <end position="264"/>
    </location>
</feature>
<sequence length="601" mass="67440">MQFCVKIRMLSSIRKGQIAFMKKFQSIPFEKFTWLVLPVFALILMLPFLNPELLIRGHDTELHLNRVVGFVEAINSGQIPAKVYPNAVNGFGYGWGIFYPPLSVMVPGAFVMLGLDLDIAFKLFLWITLSLSGVFMYQLVMDMSASKEQSLVTALLYITCPYLLSDIIIRSAVGECLVFVFLPLLFRGFYSLLYGDRSKAYWVAVGFAGLAYSHVIGLVLSVMVSAVFLLFHLRRLWNWNVIKPLVAWSLAAVVLSAGFLVPLVEHMFFHDYTIEHLTDNELTYQMAAYPSQIFSSEFVFHMSNYLGDFEEMPFTLGIISLGLLVSGMLVFRSLISHRLAWFYLVALLILGATIFMSTVLFPWRQAGALAFIQFPWRFLIFSVFFICLLNGWIFAELNRGSIQPVAIAFLALVSLVSVSPLLDIYVHEEIYFEPRYGDYRYHNFMADEGVIYNGTFMGGAREYFPAGVDEVFLRQRGDGVTVLRGSAVVKDFERAGNQLSFSISGADAAVLELPLIYYAGYQVRITDGSGARLTLPAYESPNHLVAVDLGALSAGEARVAYRGTLPGKIGFYASLVGWLGMIFFGLYQKGIIQKRLSFARA</sequence>
<feature type="transmembrane region" description="Helical" evidence="1">
    <location>
        <begin position="120"/>
        <end position="139"/>
    </location>
</feature>
<feature type="transmembrane region" description="Helical" evidence="1">
    <location>
        <begin position="407"/>
        <end position="426"/>
    </location>
</feature>
<dbReference type="Proteomes" id="UP000050417">
    <property type="component" value="Unassembled WGS sequence"/>
</dbReference>
<evidence type="ECO:0008006" key="4">
    <source>
        <dbReference type="Google" id="ProtNLM"/>
    </source>
</evidence>
<keyword evidence="1" id="KW-1133">Transmembrane helix</keyword>
<feature type="transmembrane region" description="Helical" evidence="1">
    <location>
        <begin position="569"/>
        <end position="587"/>
    </location>
</feature>
<keyword evidence="3" id="KW-1185">Reference proteome</keyword>
<reference evidence="2 3" key="1">
    <citation type="submission" date="2015-07" db="EMBL/GenBank/DDBJ databases">
        <title>Genome sequence of Ornatilinea apprima DSM 23815.</title>
        <authorList>
            <person name="Hemp J."/>
            <person name="Ward L.M."/>
            <person name="Pace L.A."/>
            <person name="Fischer W.W."/>
        </authorList>
    </citation>
    <scope>NUCLEOTIDE SEQUENCE [LARGE SCALE GENOMIC DNA]</scope>
    <source>
        <strain evidence="2 3">P3M-1</strain>
    </source>
</reference>
<dbReference type="STRING" id="1134406.ADN00_05185"/>
<feature type="transmembrane region" description="Helical" evidence="1">
    <location>
        <begin position="93"/>
        <end position="113"/>
    </location>
</feature>
<protein>
    <recommendedName>
        <fullName evidence="4">Membrane protein 6-pyruvoyl-tetrahydropterin synthase-related domain-containing protein</fullName>
    </recommendedName>
</protein>
<feature type="transmembrane region" description="Helical" evidence="1">
    <location>
        <begin position="340"/>
        <end position="363"/>
    </location>
</feature>
<dbReference type="AlphaFoldDB" id="A0A0P6XPQ2"/>
<feature type="transmembrane region" description="Helical" evidence="1">
    <location>
        <begin position="176"/>
        <end position="194"/>
    </location>
</feature>
<accession>A0A0P6XPQ2</accession>
<comment type="caution">
    <text evidence="2">The sequence shown here is derived from an EMBL/GenBank/DDBJ whole genome shotgun (WGS) entry which is preliminary data.</text>
</comment>
<feature type="transmembrane region" description="Helical" evidence="1">
    <location>
        <begin position="200"/>
        <end position="233"/>
    </location>
</feature>
<gene>
    <name evidence="2" type="ORF">ADN00_05185</name>
</gene>
<dbReference type="EMBL" id="LGCL01000016">
    <property type="protein sequence ID" value="KPL78653.1"/>
    <property type="molecule type" value="Genomic_DNA"/>
</dbReference>